<protein>
    <recommendedName>
        <fullName evidence="3">SnoaL-like domain-containing protein</fullName>
    </recommendedName>
</protein>
<proteinExistence type="predicted"/>
<accession>A0A6L8WBV3</accession>
<dbReference type="InterPro" id="IPR032710">
    <property type="entry name" value="NTF2-like_dom_sf"/>
</dbReference>
<sequence>MTEMTIEATGRRVQAVVSNIFTIRDGRVAGYQVFPDSAAFAMALDRLAVVEQH</sequence>
<dbReference type="Proteomes" id="UP000476030">
    <property type="component" value="Unassembled WGS sequence"/>
</dbReference>
<dbReference type="RefSeq" id="WP_161316543.1">
    <property type="nucleotide sequence ID" value="NZ_WTUW01000009.1"/>
</dbReference>
<gene>
    <name evidence="1" type="ORF">GQE98_15080</name>
</gene>
<dbReference type="EMBL" id="WTUW01000009">
    <property type="protein sequence ID" value="MZR31960.1"/>
    <property type="molecule type" value="Genomic_DNA"/>
</dbReference>
<dbReference type="Gene3D" id="3.10.450.50">
    <property type="match status" value="1"/>
</dbReference>
<dbReference type="AlphaFoldDB" id="A0A6L8WBV3"/>
<comment type="caution">
    <text evidence="1">The sequence shown here is derived from an EMBL/GenBank/DDBJ whole genome shotgun (WGS) entry which is preliminary data.</text>
</comment>
<reference evidence="1 2" key="1">
    <citation type="submission" date="2019-12" db="EMBL/GenBank/DDBJ databases">
        <title>Snethiella sp. nov. sp. isolated from sea sand.</title>
        <authorList>
            <person name="Kim J."/>
            <person name="Jeong S.E."/>
            <person name="Jung H.S."/>
            <person name="Jeon C.O."/>
        </authorList>
    </citation>
    <scope>NUCLEOTIDE SEQUENCE [LARGE SCALE GENOMIC DNA]</scope>
    <source>
        <strain evidence="1 2">DP05</strain>
    </source>
</reference>
<dbReference type="SUPFAM" id="SSF54427">
    <property type="entry name" value="NTF2-like"/>
    <property type="match status" value="1"/>
</dbReference>
<name>A0A6L8WBV3_9PROT</name>
<keyword evidence="2" id="KW-1185">Reference proteome</keyword>
<organism evidence="1 2">
    <name type="scientific">Sneathiella litorea</name>
    <dbReference type="NCBI Taxonomy" id="2606216"/>
    <lineage>
        <taxon>Bacteria</taxon>
        <taxon>Pseudomonadati</taxon>
        <taxon>Pseudomonadota</taxon>
        <taxon>Alphaproteobacteria</taxon>
        <taxon>Sneathiellales</taxon>
        <taxon>Sneathiellaceae</taxon>
        <taxon>Sneathiella</taxon>
    </lineage>
</organism>
<evidence type="ECO:0000313" key="1">
    <source>
        <dbReference type="EMBL" id="MZR31960.1"/>
    </source>
</evidence>
<evidence type="ECO:0000313" key="2">
    <source>
        <dbReference type="Proteomes" id="UP000476030"/>
    </source>
</evidence>
<evidence type="ECO:0008006" key="3">
    <source>
        <dbReference type="Google" id="ProtNLM"/>
    </source>
</evidence>